<comment type="similarity">
    <text evidence="2 5">Belongs to the GMC oxidoreductase family.</text>
</comment>
<dbReference type="STRING" id="1114924.SAMN05216258_101213"/>
<dbReference type="GO" id="GO:0050660">
    <property type="term" value="F:flavin adenine dinucleotide binding"/>
    <property type="evidence" value="ECO:0007669"/>
    <property type="project" value="InterPro"/>
</dbReference>
<evidence type="ECO:0000256" key="5">
    <source>
        <dbReference type="RuleBase" id="RU003968"/>
    </source>
</evidence>
<evidence type="ECO:0000313" key="7">
    <source>
        <dbReference type="EMBL" id="SFH63682.1"/>
    </source>
</evidence>
<dbReference type="InterPro" id="IPR012132">
    <property type="entry name" value="GMC_OxRdtase"/>
</dbReference>
<dbReference type="RefSeq" id="WP_092856965.1">
    <property type="nucleotide sequence ID" value="NZ_FOQH01000001.1"/>
</dbReference>
<feature type="domain" description="Glucose-methanol-choline oxidoreductase N-terminal" evidence="6">
    <location>
        <begin position="77"/>
        <end position="100"/>
    </location>
</feature>
<evidence type="ECO:0000256" key="1">
    <source>
        <dbReference type="ARBA" id="ARBA00001974"/>
    </source>
</evidence>
<dbReference type="InterPro" id="IPR000172">
    <property type="entry name" value="GMC_OxRdtase_N"/>
</dbReference>
<dbReference type="Gene3D" id="3.30.560.10">
    <property type="entry name" value="Glucose Oxidase, domain 3"/>
    <property type="match status" value="1"/>
</dbReference>
<dbReference type="InterPro" id="IPR007867">
    <property type="entry name" value="GMC_OxRtase_C"/>
</dbReference>
<dbReference type="SUPFAM" id="SSF54373">
    <property type="entry name" value="FAD-linked reductases, C-terminal domain"/>
    <property type="match status" value="1"/>
</dbReference>
<dbReference type="InterPro" id="IPR036188">
    <property type="entry name" value="FAD/NAD-bd_sf"/>
</dbReference>
<evidence type="ECO:0000256" key="3">
    <source>
        <dbReference type="ARBA" id="ARBA00022630"/>
    </source>
</evidence>
<reference evidence="7 8" key="1">
    <citation type="submission" date="2016-10" db="EMBL/GenBank/DDBJ databases">
        <authorList>
            <person name="de Groot N.N."/>
        </authorList>
    </citation>
    <scope>NUCLEOTIDE SEQUENCE [LARGE SCALE GENOMIC DNA]</scope>
    <source>
        <strain evidence="7 8">CGMCC 1.11030</strain>
    </source>
</reference>
<dbReference type="SUPFAM" id="SSF51905">
    <property type="entry name" value="FAD/NAD(P)-binding domain"/>
    <property type="match status" value="1"/>
</dbReference>
<gene>
    <name evidence="7" type="ORF">SAMN05216258_101213</name>
</gene>
<dbReference type="PROSITE" id="PS00623">
    <property type="entry name" value="GMC_OXRED_1"/>
    <property type="match status" value="1"/>
</dbReference>
<sequence length="526" mass="57546">MYDAIILGAGSAGCVLANRLSADPARKVLVLEAGGQPSITSRMPSDWVALFNTHEDWGYHTVPQAGCRGRRIFWPRGKMVGGSGSMNAMIYIRGLPYDFDRWEALGNPGWGWKDVFEDFKSFEGNKDIQDEFHGNAGPLHVQHPEYLHPYEQAYVDAGVNLGYPRNDDYNGASQEGFGFFQFTIREGERSGTGRAYLKPAMERENLTLKTGVLLTGLIVEKGRVKGVRYLENGVPGSVETDGEVFLTAGAIGSAQLMLLSGVGPADELKAVGVDPVHDLPGVGKNLVDHINIPFSYYTKENEGIGAWTAEDLAASQKEWEESKTGIRASAWVAASAHVRSRPDVEPDLQFYGAVSPQRDYGRFLASKAGFTFHCTLQRPESVGEITLRTADPVAYPLIDPKYFTSDPTGQDIATLIRGIRIQREVAATDPLASLLDGEMQPSAECRTDEELEHYIRGHCTTLYHASGTCKMGRDEMAVVDPETFRVHGLEGLRICDASLFPKMISGNINTTTVLFAERCARAAIGG</sequence>
<protein>
    <submittedName>
        <fullName evidence="7">Choline dehydrogenase</fullName>
    </submittedName>
</protein>
<dbReference type="OrthoDB" id="9785276at2"/>
<dbReference type="Proteomes" id="UP000199377">
    <property type="component" value="Unassembled WGS sequence"/>
</dbReference>
<evidence type="ECO:0000259" key="6">
    <source>
        <dbReference type="PROSITE" id="PS00623"/>
    </source>
</evidence>
<dbReference type="PIRSF" id="PIRSF000137">
    <property type="entry name" value="Alcohol_oxidase"/>
    <property type="match status" value="1"/>
</dbReference>
<dbReference type="Pfam" id="PF00732">
    <property type="entry name" value="GMC_oxred_N"/>
    <property type="match status" value="1"/>
</dbReference>
<evidence type="ECO:0000256" key="4">
    <source>
        <dbReference type="ARBA" id="ARBA00022827"/>
    </source>
</evidence>
<dbReference type="GO" id="GO:0016614">
    <property type="term" value="F:oxidoreductase activity, acting on CH-OH group of donors"/>
    <property type="evidence" value="ECO:0007669"/>
    <property type="project" value="InterPro"/>
</dbReference>
<keyword evidence="8" id="KW-1185">Reference proteome</keyword>
<name>A0A1I3BN38_9RHOB</name>
<dbReference type="PANTHER" id="PTHR11552:SF147">
    <property type="entry name" value="CHOLINE DEHYDROGENASE, MITOCHONDRIAL"/>
    <property type="match status" value="1"/>
</dbReference>
<dbReference type="PANTHER" id="PTHR11552">
    <property type="entry name" value="GLUCOSE-METHANOL-CHOLINE GMC OXIDOREDUCTASE"/>
    <property type="match status" value="1"/>
</dbReference>
<dbReference type="Gene3D" id="3.50.50.60">
    <property type="entry name" value="FAD/NAD(P)-binding domain"/>
    <property type="match status" value="1"/>
</dbReference>
<dbReference type="Pfam" id="PF05199">
    <property type="entry name" value="GMC_oxred_C"/>
    <property type="match status" value="1"/>
</dbReference>
<dbReference type="AlphaFoldDB" id="A0A1I3BN38"/>
<dbReference type="EMBL" id="FOQH01000001">
    <property type="protein sequence ID" value="SFH63682.1"/>
    <property type="molecule type" value="Genomic_DNA"/>
</dbReference>
<evidence type="ECO:0000256" key="2">
    <source>
        <dbReference type="ARBA" id="ARBA00010790"/>
    </source>
</evidence>
<accession>A0A1I3BN38</accession>
<proteinExistence type="inferred from homology"/>
<evidence type="ECO:0000313" key="8">
    <source>
        <dbReference type="Proteomes" id="UP000199377"/>
    </source>
</evidence>
<keyword evidence="4 5" id="KW-0274">FAD</keyword>
<comment type="cofactor">
    <cofactor evidence="1">
        <name>FAD</name>
        <dbReference type="ChEBI" id="CHEBI:57692"/>
    </cofactor>
</comment>
<keyword evidence="3 5" id="KW-0285">Flavoprotein</keyword>
<organism evidence="7 8">
    <name type="scientific">Albimonas pacifica</name>
    <dbReference type="NCBI Taxonomy" id="1114924"/>
    <lineage>
        <taxon>Bacteria</taxon>
        <taxon>Pseudomonadati</taxon>
        <taxon>Pseudomonadota</taxon>
        <taxon>Alphaproteobacteria</taxon>
        <taxon>Rhodobacterales</taxon>
        <taxon>Paracoccaceae</taxon>
        <taxon>Albimonas</taxon>
    </lineage>
</organism>